<sequence>MSSVHFRDLGVPRSQPEEREGLFTSKRPAFRQQGEFPHSYSPVNSTETSNQRNWKICIKYFSSKNFSKTCSSRAFKTEVKPGFTMGRNWAGF</sequence>
<accession>A0A9Q3BEM5</accession>
<feature type="region of interest" description="Disordered" evidence="1">
    <location>
        <begin position="1"/>
        <end position="47"/>
    </location>
</feature>
<gene>
    <name evidence="2" type="ORF">O181_003784</name>
</gene>
<dbReference type="Proteomes" id="UP000765509">
    <property type="component" value="Unassembled WGS sequence"/>
</dbReference>
<keyword evidence="3" id="KW-1185">Reference proteome</keyword>
<evidence type="ECO:0000313" key="3">
    <source>
        <dbReference type="Proteomes" id="UP000765509"/>
    </source>
</evidence>
<dbReference type="AlphaFoldDB" id="A0A9Q3BEM5"/>
<organism evidence="2 3">
    <name type="scientific">Austropuccinia psidii MF-1</name>
    <dbReference type="NCBI Taxonomy" id="1389203"/>
    <lineage>
        <taxon>Eukaryota</taxon>
        <taxon>Fungi</taxon>
        <taxon>Dikarya</taxon>
        <taxon>Basidiomycota</taxon>
        <taxon>Pucciniomycotina</taxon>
        <taxon>Pucciniomycetes</taxon>
        <taxon>Pucciniales</taxon>
        <taxon>Sphaerophragmiaceae</taxon>
        <taxon>Austropuccinia</taxon>
    </lineage>
</organism>
<proteinExistence type="predicted"/>
<feature type="compositionally biased region" description="Basic and acidic residues" evidence="1">
    <location>
        <begin position="1"/>
        <end position="21"/>
    </location>
</feature>
<evidence type="ECO:0000256" key="1">
    <source>
        <dbReference type="SAM" id="MobiDB-lite"/>
    </source>
</evidence>
<protein>
    <submittedName>
        <fullName evidence="2">Uncharacterized protein</fullName>
    </submittedName>
</protein>
<reference evidence="2" key="1">
    <citation type="submission" date="2021-03" db="EMBL/GenBank/DDBJ databases">
        <title>Draft genome sequence of rust myrtle Austropuccinia psidii MF-1, a brazilian biotype.</title>
        <authorList>
            <person name="Quecine M.C."/>
            <person name="Pachon D.M.R."/>
            <person name="Bonatelli M.L."/>
            <person name="Correr F.H."/>
            <person name="Franceschini L.M."/>
            <person name="Leite T.F."/>
            <person name="Margarido G.R.A."/>
            <person name="Almeida C.A."/>
            <person name="Ferrarezi J.A."/>
            <person name="Labate C.A."/>
        </authorList>
    </citation>
    <scope>NUCLEOTIDE SEQUENCE</scope>
    <source>
        <strain evidence="2">MF-1</strain>
    </source>
</reference>
<comment type="caution">
    <text evidence="2">The sequence shown here is derived from an EMBL/GenBank/DDBJ whole genome shotgun (WGS) entry which is preliminary data.</text>
</comment>
<evidence type="ECO:0000313" key="2">
    <source>
        <dbReference type="EMBL" id="MBW0464069.1"/>
    </source>
</evidence>
<name>A0A9Q3BEM5_9BASI</name>
<dbReference type="EMBL" id="AVOT02000692">
    <property type="protein sequence ID" value="MBW0464069.1"/>
    <property type="molecule type" value="Genomic_DNA"/>
</dbReference>